<dbReference type="SUPFAM" id="SSF51735">
    <property type="entry name" value="NAD(P)-binding Rossmann-fold domains"/>
    <property type="match status" value="1"/>
</dbReference>
<evidence type="ECO:0000256" key="1">
    <source>
        <dbReference type="ARBA" id="ARBA00006484"/>
    </source>
</evidence>
<dbReference type="InterPro" id="IPR057326">
    <property type="entry name" value="KR_dom"/>
</dbReference>
<reference evidence="5" key="1">
    <citation type="submission" date="2016-10" db="EMBL/GenBank/DDBJ databases">
        <authorList>
            <person name="Varghese N."/>
            <person name="Submissions S."/>
        </authorList>
    </citation>
    <scope>NUCLEOTIDE SEQUENCE [LARGE SCALE GENOMIC DNA]</scope>
    <source>
        <strain evidence="5">DSM 44234</strain>
    </source>
</reference>
<dbReference type="InterPro" id="IPR036291">
    <property type="entry name" value="NAD(P)-bd_dom_sf"/>
</dbReference>
<protein>
    <submittedName>
        <fullName evidence="4">NAD(P)-dependent dehydrogenase, short-chain alcohol dehydrogenase family</fullName>
    </submittedName>
</protein>
<keyword evidence="2" id="KW-0560">Oxidoreductase</keyword>
<dbReference type="Proteomes" id="UP000182241">
    <property type="component" value="Unassembled WGS sequence"/>
</dbReference>
<sequence>MSDDLTGKYALVTGASRGIGRAIADDLADRGATVAVHYGADDEAAARTVRAIEDRGGRAFAIRTDLAAVDAPAHLWEQYDREAPRADIVVNNAGILGGRTPFADVEPDAFDQVMAINARAPFFVLQHALPRIADGGRVVNISTRFTHGSYNPALLPYAMSKAAIDALTFALAKELAPRSITVNAVGPGGTATDMNAARLATEEGRAAMAADSPLGRIGRPADVAGIVGFLVSDAAGWVTGQWIDASGGSLL</sequence>
<dbReference type="PANTHER" id="PTHR43639">
    <property type="entry name" value="OXIDOREDUCTASE, SHORT-CHAIN DEHYDROGENASE/REDUCTASE FAMILY (AFU_ORTHOLOGUE AFUA_5G02870)"/>
    <property type="match status" value="1"/>
</dbReference>
<proteinExistence type="inferred from homology"/>
<dbReference type="PRINTS" id="PR00081">
    <property type="entry name" value="GDHRDH"/>
</dbReference>
<organism evidence="4 5">
    <name type="scientific">Tsukamurella tyrosinosolvens</name>
    <dbReference type="NCBI Taxonomy" id="57704"/>
    <lineage>
        <taxon>Bacteria</taxon>
        <taxon>Bacillati</taxon>
        <taxon>Actinomycetota</taxon>
        <taxon>Actinomycetes</taxon>
        <taxon>Mycobacteriales</taxon>
        <taxon>Tsukamurellaceae</taxon>
        <taxon>Tsukamurella</taxon>
    </lineage>
</organism>
<dbReference type="OrthoDB" id="4374579at2"/>
<dbReference type="STRING" id="57704.SAMN04489793_2129"/>
<dbReference type="EMBL" id="FNSA01000003">
    <property type="protein sequence ID" value="SEC37107.1"/>
    <property type="molecule type" value="Genomic_DNA"/>
</dbReference>
<evidence type="ECO:0000313" key="5">
    <source>
        <dbReference type="Proteomes" id="UP000182241"/>
    </source>
</evidence>
<gene>
    <name evidence="4" type="ORF">SAMN04489793_2129</name>
</gene>
<evidence type="ECO:0000259" key="3">
    <source>
        <dbReference type="SMART" id="SM00822"/>
    </source>
</evidence>
<dbReference type="Gene3D" id="3.40.50.720">
    <property type="entry name" value="NAD(P)-binding Rossmann-like Domain"/>
    <property type="match status" value="1"/>
</dbReference>
<dbReference type="PRINTS" id="PR00080">
    <property type="entry name" value="SDRFAMILY"/>
</dbReference>
<accession>A0A1H4RZ80</accession>
<evidence type="ECO:0000256" key="2">
    <source>
        <dbReference type="ARBA" id="ARBA00023002"/>
    </source>
</evidence>
<dbReference type="RefSeq" id="WP_068742194.1">
    <property type="nucleotide sequence ID" value="NZ_CBDRGN010000001.1"/>
</dbReference>
<dbReference type="PANTHER" id="PTHR43639:SF1">
    <property type="entry name" value="SHORT-CHAIN DEHYDROGENASE_REDUCTASE FAMILY PROTEIN"/>
    <property type="match status" value="1"/>
</dbReference>
<dbReference type="AlphaFoldDB" id="A0A1H4RZ80"/>
<feature type="domain" description="Ketoreductase" evidence="3">
    <location>
        <begin position="8"/>
        <end position="188"/>
    </location>
</feature>
<keyword evidence="5" id="KW-1185">Reference proteome</keyword>
<dbReference type="SMART" id="SM00822">
    <property type="entry name" value="PKS_KR"/>
    <property type="match status" value="1"/>
</dbReference>
<comment type="similarity">
    <text evidence="1">Belongs to the short-chain dehydrogenases/reductases (SDR) family.</text>
</comment>
<dbReference type="InterPro" id="IPR002347">
    <property type="entry name" value="SDR_fam"/>
</dbReference>
<evidence type="ECO:0000313" key="4">
    <source>
        <dbReference type="EMBL" id="SEC37107.1"/>
    </source>
</evidence>
<dbReference type="Pfam" id="PF13561">
    <property type="entry name" value="adh_short_C2"/>
    <property type="match status" value="1"/>
</dbReference>
<dbReference type="GO" id="GO:0016491">
    <property type="term" value="F:oxidoreductase activity"/>
    <property type="evidence" value="ECO:0007669"/>
    <property type="project" value="UniProtKB-KW"/>
</dbReference>
<name>A0A1H4RZ80_TSUTY</name>
<dbReference type="FunFam" id="3.40.50.720:FF:000084">
    <property type="entry name" value="Short-chain dehydrogenase reductase"/>
    <property type="match status" value="1"/>
</dbReference>